<dbReference type="InterPro" id="IPR003692">
    <property type="entry name" value="Hydantoinase_B"/>
</dbReference>
<dbReference type="Pfam" id="PF00520">
    <property type="entry name" value="Ion_trans"/>
    <property type="match status" value="1"/>
</dbReference>
<dbReference type="Gene3D" id="1.10.238.10">
    <property type="entry name" value="EF-hand"/>
    <property type="match status" value="1"/>
</dbReference>
<feature type="domain" description="Ion transport" evidence="7">
    <location>
        <begin position="1"/>
        <end position="71"/>
    </location>
</feature>
<keyword evidence="5" id="KW-0813">Transport</keyword>
<feature type="domain" description="Hydantoinase B/oxoprolinase" evidence="9">
    <location>
        <begin position="413"/>
        <end position="476"/>
    </location>
</feature>
<keyword evidence="4 5" id="KW-0472">Membrane</keyword>
<keyword evidence="11" id="KW-1185">Reference proteome</keyword>
<keyword evidence="5" id="KW-0851">Voltage-gated channel</keyword>
<comment type="similarity">
    <text evidence="5">Belongs to the sodium channel (TC 1.A.1.10) family.</text>
</comment>
<organism evidence="10 11">
    <name type="scientific">Clavelina lepadiformis</name>
    <name type="common">Light-bulb sea squirt</name>
    <name type="synonym">Ascidia lepadiformis</name>
    <dbReference type="NCBI Taxonomy" id="159417"/>
    <lineage>
        <taxon>Eukaryota</taxon>
        <taxon>Metazoa</taxon>
        <taxon>Chordata</taxon>
        <taxon>Tunicata</taxon>
        <taxon>Ascidiacea</taxon>
        <taxon>Aplousobranchia</taxon>
        <taxon>Clavelinidae</taxon>
        <taxon>Clavelina</taxon>
    </lineage>
</organism>
<dbReference type="InterPro" id="IPR045079">
    <property type="entry name" value="Oxoprolinase-like"/>
</dbReference>
<evidence type="ECO:0000256" key="5">
    <source>
        <dbReference type="RuleBase" id="RU361132"/>
    </source>
</evidence>
<keyword evidence="5" id="KW-0894">Sodium channel</keyword>
<comment type="caution">
    <text evidence="10">The sequence shown here is derived from an EMBL/GenBank/DDBJ whole genome shotgun (WGS) entry which is preliminary data.</text>
</comment>
<evidence type="ECO:0000256" key="1">
    <source>
        <dbReference type="ARBA" id="ARBA00004141"/>
    </source>
</evidence>
<dbReference type="PRINTS" id="PR00170">
    <property type="entry name" value="NACHANNEL"/>
</dbReference>
<keyword evidence="5" id="KW-0915">Sodium</keyword>
<name>A0ABP0GAU0_CLALP</name>
<sequence length="608" mass="67903">MMYVGWNDVLDPLMNTRNCTDTGLPSTNPQGCGDPIIAVLYFVFYIFIVFLVIVNMYIAIILDNFDEILKQDESGVSQGDFETFYMVWGKYDPQASQFVTLTKLSDLLHDLHLPFQLAKPNSDGELKFAANQARNHRRNQTKGFQDLSARGGSDTRKAKSQVRLWPEQAAKEQPGRGLDHDANTNKPDSIGLDDKDWYNWAVLTAQEMLLYSNKKGQEAKKSKVIVFIAEVVHLLSLRVGEILLETNQDQKCWTSSFQSDVSNIDINSLFMQSDGGLTPIDKLRNADIGATLELEKIHQMFTSSDIKYNISHSSMLRFDRNRAILSGPAGGVVGYTMTSFEDQPSIGYNIGETSTDVSRYDVEYEHVFESTTAGVTIQAPQRICQVIHGPAIIIHKISTILVEPDCKGKMTKKERLDFSCALFGHDGGLVSNASHILGHLGAMQDAVQYQMRAIDINEGDCILSNHPCTGGVHLPDQSREYDHIRVSPESIKTDLYLNPRYERTDCALMCQPSTVKNLDFVASKFGDFLQTFQSRYKKEFGFANPGRDIINDGGRVGGIELSGIEDHALVTSSGKPPHVEKLNSFFISSSRILDIRSYQISSINNATF</sequence>
<evidence type="ECO:0000256" key="4">
    <source>
        <dbReference type="ARBA" id="ARBA00023136"/>
    </source>
</evidence>
<feature type="transmembrane region" description="Helical" evidence="5">
    <location>
        <begin position="36"/>
        <end position="62"/>
    </location>
</feature>
<feature type="compositionally biased region" description="Basic and acidic residues" evidence="6">
    <location>
        <begin position="169"/>
        <end position="183"/>
    </location>
</feature>
<gene>
    <name evidence="10" type="ORF">CVLEPA_LOCUS19317</name>
</gene>
<reference evidence="10 11" key="1">
    <citation type="submission" date="2024-02" db="EMBL/GenBank/DDBJ databases">
        <authorList>
            <person name="Daric V."/>
            <person name="Darras S."/>
        </authorList>
    </citation>
    <scope>NUCLEOTIDE SEQUENCE [LARGE SCALE GENOMIC DNA]</scope>
</reference>
<comment type="caution">
    <text evidence="5">Lacks conserved residue(s) required for the propagation of feature annotation.</text>
</comment>
<evidence type="ECO:0000256" key="2">
    <source>
        <dbReference type="ARBA" id="ARBA00022692"/>
    </source>
</evidence>
<evidence type="ECO:0000313" key="11">
    <source>
        <dbReference type="Proteomes" id="UP001642483"/>
    </source>
</evidence>
<dbReference type="InterPro" id="IPR002821">
    <property type="entry name" value="Hydantoinase_A"/>
</dbReference>
<evidence type="ECO:0000313" key="10">
    <source>
        <dbReference type="EMBL" id="CAK8687240.1"/>
    </source>
</evidence>
<accession>A0ABP0GAU0</accession>
<keyword evidence="3 5" id="KW-1133">Transmembrane helix</keyword>
<keyword evidence="5" id="KW-0407">Ion channel</keyword>
<dbReference type="EMBL" id="CAWYQH010000104">
    <property type="protein sequence ID" value="CAK8687240.1"/>
    <property type="molecule type" value="Genomic_DNA"/>
</dbReference>
<comment type="function">
    <text evidence="5">Mediates the voltage-dependent sodium ion permeability of excitable membranes. Assuming opened or closed conformations in response to the voltage difference across the membrane, the protein forms a sodium-selective channel through which Na(+) ions may pass in accordance with their electrochemical gradient.</text>
</comment>
<evidence type="ECO:0000256" key="3">
    <source>
        <dbReference type="ARBA" id="ARBA00022989"/>
    </source>
</evidence>
<evidence type="ECO:0000259" key="7">
    <source>
        <dbReference type="Pfam" id="PF00520"/>
    </source>
</evidence>
<keyword evidence="5" id="KW-0739">Sodium transport</keyword>
<dbReference type="Proteomes" id="UP001642483">
    <property type="component" value="Unassembled WGS sequence"/>
</dbReference>
<dbReference type="Gene3D" id="1.10.287.70">
    <property type="match status" value="1"/>
</dbReference>
<feature type="domain" description="Hydantoinase A/oxoprolinase" evidence="8">
    <location>
        <begin position="318"/>
        <end position="386"/>
    </location>
</feature>
<comment type="subcellular location">
    <subcellularLocation>
        <location evidence="5">Cell membrane</location>
        <topology evidence="5">Multi-pass membrane protein</topology>
    </subcellularLocation>
    <subcellularLocation>
        <location evidence="1">Membrane</location>
        <topology evidence="1">Multi-pass membrane protein</topology>
    </subcellularLocation>
</comment>
<dbReference type="PANTHER" id="PTHR11365">
    <property type="entry name" value="5-OXOPROLINASE RELATED"/>
    <property type="match status" value="1"/>
</dbReference>
<keyword evidence="5" id="KW-0406">Ion transport</keyword>
<dbReference type="Pfam" id="PF02538">
    <property type="entry name" value="Hydantoinase_B"/>
    <property type="match status" value="1"/>
</dbReference>
<dbReference type="PANTHER" id="PTHR11365:SF2">
    <property type="entry name" value="5-OXOPROLINASE"/>
    <property type="match status" value="1"/>
</dbReference>
<dbReference type="InterPro" id="IPR005821">
    <property type="entry name" value="Ion_trans_dom"/>
</dbReference>
<dbReference type="Pfam" id="PF01968">
    <property type="entry name" value="Hydantoinase_A"/>
    <property type="match status" value="1"/>
</dbReference>
<feature type="region of interest" description="Disordered" evidence="6">
    <location>
        <begin position="134"/>
        <end position="188"/>
    </location>
</feature>
<evidence type="ECO:0000256" key="6">
    <source>
        <dbReference type="SAM" id="MobiDB-lite"/>
    </source>
</evidence>
<keyword evidence="2 5" id="KW-0812">Transmembrane</keyword>
<dbReference type="InterPro" id="IPR001696">
    <property type="entry name" value="Na_channel_asu"/>
</dbReference>
<evidence type="ECO:0000259" key="9">
    <source>
        <dbReference type="Pfam" id="PF02538"/>
    </source>
</evidence>
<evidence type="ECO:0000259" key="8">
    <source>
        <dbReference type="Pfam" id="PF01968"/>
    </source>
</evidence>
<proteinExistence type="inferred from homology"/>
<protein>
    <recommendedName>
        <fullName evidence="5">Sodium channel protein</fullName>
    </recommendedName>
</protein>